<dbReference type="Proteomes" id="UP000034837">
    <property type="component" value="Unassembled WGS sequence"/>
</dbReference>
<protein>
    <submittedName>
        <fullName evidence="1">Uncharacterized protein</fullName>
    </submittedName>
</protein>
<accession>A0A0G1A9B5</accession>
<dbReference type="EMBL" id="LCDO01000001">
    <property type="protein sequence ID" value="KKS57605.1"/>
    <property type="molecule type" value="Genomic_DNA"/>
</dbReference>
<evidence type="ECO:0000313" key="2">
    <source>
        <dbReference type="Proteomes" id="UP000034837"/>
    </source>
</evidence>
<name>A0A0G1A9B5_9BACT</name>
<comment type="caution">
    <text evidence="1">The sequence shown here is derived from an EMBL/GenBank/DDBJ whole genome shotgun (WGS) entry which is preliminary data.</text>
</comment>
<gene>
    <name evidence="1" type="ORF">UV20_C0001G0245</name>
</gene>
<evidence type="ECO:0000313" key="1">
    <source>
        <dbReference type="EMBL" id="KKS57605.1"/>
    </source>
</evidence>
<proteinExistence type="predicted"/>
<reference evidence="1 2" key="1">
    <citation type="journal article" date="2015" name="Nature">
        <title>rRNA introns, odd ribosomes, and small enigmatic genomes across a large radiation of phyla.</title>
        <authorList>
            <person name="Brown C.T."/>
            <person name="Hug L.A."/>
            <person name="Thomas B.C."/>
            <person name="Sharon I."/>
            <person name="Castelle C.J."/>
            <person name="Singh A."/>
            <person name="Wilkins M.J."/>
            <person name="Williams K.H."/>
            <person name="Banfield J.F."/>
        </authorList>
    </citation>
    <scope>NUCLEOTIDE SEQUENCE [LARGE SCALE GENOMIC DNA]</scope>
</reference>
<dbReference type="AlphaFoldDB" id="A0A0G1A9B5"/>
<sequence>MHRMPVRRQPRVAALVPSTGRSVLVVLDAWEVRAVLIRGQSLALNRLLLAEKPTTLVVLRKMRRFTGLGFKILTRPLPKRLLGLDEYPELRRFAADTHAFAVRQALTLAFRTLTQLTYDPSVPQDRPRSSIRPA</sequence>
<organism evidence="1 2">
    <name type="scientific">Candidatus Magasanikbacteria bacterium GW2011_GWA2_42_32</name>
    <dbReference type="NCBI Taxonomy" id="1619039"/>
    <lineage>
        <taxon>Bacteria</taxon>
        <taxon>Candidatus Magasanikiibacteriota</taxon>
    </lineage>
</organism>